<proteinExistence type="predicted"/>
<name>A0AA49IX13_9PROT</name>
<dbReference type="AlphaFoldDB" id="A0AA49IX13"/>
<organism evidence="1">
    <name type="scientific">Candidatus Nitricoxidivorans perseverans</name>
    <dbReference type="NCBI Taxonomy" id="2975601"/>
    <lineage>
        <taxon>Bacteria</taxon>
        <taxon>Pseudomonadati</taxon>
        <taxon>Pseudomonadota</taxon>
        <taxon>Betaproteobacteria</taxon>
        <taxon>Nitrosomonadales</taxon>
        <taxon>Sterolibacteriaceae</taxon>
        <taxon>Candidatus Nitricoxidivorans</taxon>
    </lineage>
</organism>
<dbReference type="Pfam" id="PF08665">
    <property type="entry name" value="PglZ"/>
    <property type="match status" value="1"/>
</dbReference>
<dbReference type="Proteomes" id="UP001234916">
    <property type="component" value="Chromosome"/>
</dbReference>
<protein>
    <submittedName>
        <fullName evidence="1">BREX-1 system phosphatase PglZ type A</fullName>
    </submittedName>
</protein>
<accession>A0AA49IX13</accession>
<gene>
    <name evidence="1" type="primary">pglZ</name>
    <name evidence="1" type="ORF">OHM77_00130</name>
</gene>
<reference evidence="1" key="1">
    <citation type="journal article" date="2023" name="Nat. Microbiol.">
        <title>Enrichment and characterization of a nitric oxide-reducing microbial community in a continuous bioreactor.</title>
        <authorList>
            <person name="Garrido-Amador P."/>
            <person name="Stortenbeker N."/>
            <person name="Wessels H.J.C.T."/>
            <person name="Speth D.R."/>
            <person name="Garcia-Heredia I."/>
            <person name="Kartal B."/>
        </authorList>
    </citation>
    <scope>NUCLEOTIDE SEQUENCE</scope>
    <source>
        <strain evidence="1">MAG1</strain>
    </source>
</reference>
<dbReference type="KEGG" id="npv:OHM77_00130"/>
<dbReference type="InterPro" id="IPR014060">
    <property type="entry name" value="PglZ"/>
</dbReference>
<sequence length="832" mass="94033">MSEGKIGQALSRLFDKHRIVFWYDTKQELRADYVALDIPGVEKIELANNEFGIKHLILRQQPDQKFLLYRDGPQQPDLENWLLDVLLAHGEFRTDQVALWLAELDLGPAFAEVVQAHAEFFGASKRKDALKRLLKSDDSASTIRLKLLAVCAGTEPRLDVILEALLADLAEGTDERIRLIVRCGLSNFLWQQMLRSYGYQSATPGLRDFVIELFKSCYAMGTNGTSKLSAEALVFLKRWKDSRQYAASFEVLSEQCADALGIEQDLDRRDFRELLELDYFELIDRKTITDLVQGVATRTLGAGDVALWVRQRRQGHWYAQYADLYSAVEVAATFIHTLEGARLEMTSLADGVQNYARSWFKIDQMYRKFIFHTRKSGLSSLLAALNTQVENLYSNSYLVKLNNNWQVFVDAATQWDATPIPMQRHFFGRWVKPFIERKGKVCVLISDAFRYEIGEELQSLMRQEDRFEAELEPALAMLPSYTQLGMAALLPNTTLTLLNDETGMALVDGQSAQGTANRGKILASVVTAATAIQAEELMQMGRDESRALVRDNEVIYVYHNLIDKTGDTRDTEERVFAAAEDTLQELIRIIKKLANANASNILVTADHGFLYQNRVLEESDFLACEPEGDDIFYRNRRFVLGTGLHSSGSFKTFMPAQLGLEGTVEVQIPKSINRLRQKGSGSRFVHGGATLQEVVIPVLRINKKRQSDVSRVEVEIISGAGKTITSGQVAVVLYQAQAATDKLQGRKLRGGIYTQAGELISDQHELAFDLTSDNSREREIPVRFVLSRKADEANGQQAVLRLEELVDGTSHYREYKSLRYTIRRSFTSDFDF</sequence>
<dbReference type="NCBIfam" id="TIGR02687">
    <property type="entry name" value="BREX-1 system phosphatase PglZ type A"/>
    <property type="match status" value="1"/>
</dbReference>
<evidence type="ECO:0000313" key="1">
    <source>
        <dbReference type="EMBL" id="WIM05730.1"/>
    </source>
</evidence>
<dbReference type="EMBL" id="CP107246">
    <property type="protein sequence ID" value="WIM05730.1"/>
    <property type="molecule type" value="Genomic_DNA"/>
</dbReference>